<dbReference type="NCBIfam" id="TIGR00619">
    <property type="entry name" value="sbcd"/>
    <property type="match status" value="1"/>
</dbReference>
<comment type="function">
    <text evidence="8">SbcCD cleaves DNA hairpin structures. These structures can inhibit DNA replication and are intermediates in certain DNA recombination reactions. The complex acts as a 3'-&gt;5' double strand exonuclease that can open hairpins. It also has a 5' single-strand endonuclease activity.</text>
</comment>
<keyword evidence="6 8" id="KW-0269">Exonuclease</keyword>
<keyword evidence="8" id="KW-0235">DNA replication</keyword>
<organism evidence="11 12">
    <name type="scientific">Alteribacillus iranensis</name>
    <dbReference type="NCBI Taxonomy" id="930128"/>
    <lineage>
        <taxon>Bacteria</taxon>
        <taxon>Bacillati</taxon>
        <taxon>Bacillota</taxon>
        <taxon>Bacilli</taxon>
        <taxon>Bacillales</taxon>
        <taxon>Bacillaceae</taxon>
        <taxon>Alteribacillus</taxon>
    </lineage>
</organism>
<keyword evidence="12" id="KW-1185">Reference proteome</keyword>
<dbReference type="Proteomes" id="UP000199516">
    <property type="component" value="Unassembled WGS sequence"/>
</dbReference>
<dbReference type="GO" id="GO:0006310">
    <property type="term" value="P:DNA recombination"/>
    <property type="evidence" value="ECO:0007669"/>
    <property type="project" value="UniProtKB-KW"/>
</dbReference>
<dbReference type="InterPro" id="IPR050535">
    <property type="entry name" value="DNA_Repair-Maintenance_Comp"/>
</dbReference>
<evidence type="ECO:0000313" key="11">
    <source>
        <dbReference type="EMBL" id="SFE35943.1"/>
    </source>
</evidence>
<keyword evidence="8" id="KW-0255">Endonuclease</keyword>
<dbReference type="InterPro" id="IPR041796">
    <property type="entry name" value="Mre11_N"/>
</dbReference>
<keyword evidence="5 8" id="KW-0378">Hydrolase</keyword>
<protein>
    <recommendedName>
        <fullName evidence="3 8">Nuclease SbcCD subunit D</fullName>
    </recommendedName>
</protein>
<dbReference type="AlphaFoldDB" id="A0A1I1ZZ12"/>
<evidence type="ECO:0000259" key="9">
    <source>
        <dbReference type="Pfam" id="PF00149"/>
    </source>
</evidence>
<evidence type="ECO:0000256" key="5">
    <source>
        <dbReference type="ARBA" id="ARBA00022801"/>
    </source>
</evidence>
<feature type="domain" description="Nuclease SbcCD subunit D C-terminal" evidence="10">
    <location>
        <begin position="274"/>
        <end position="363"/>
    </location>
</feature>
<gene>
    <name evidence="8" type="primary">sbcD</name>
    <name evidence="11" type="ORF">SAMN05192532_101486</name>
</gene>
<evidence type="ECO:0000256" key="4">
    <source>
        <dbReference type="ARBA" id="ARBA00022722"/>
    </source>
</evidence>
<accession>A0A1I1ZZ12</accession>
<dbReference type="GO" id="GO:0004519">
    <property type="term" value="F:endonuclease activity"/>
    <property type="evidence" value="ECO:0007669"/>
    <property type="project" value="UniProtKB-KW"/>
</dbReference>
<dbReference type="GO" id="GO:0006260">
    <property type="term" value="P:DNA replication"/>
    <property type="evidence" value="ECO:0007669"/>
    <property type="project" value="UniProtKB-KW"/>
</dbReference>
<dbReference type="STRING" id="930128.SAMN05192532_101486"/>
<dbReference type="PANTHER" id="PTHR30337">
    <property type="entry name" value="COMPONENT OF ATP-DEPENDENT DSDNA EXONUCLEASE"/>
    <property type="match status" value="1"/>
</dbReference>
<evidence type="ECO:0000256" key="6">
    <source>
        <dbReference type="ARBA" id="ARBA00022839"/>
    </source>
</evidence>
<dbReference type="EMBL" id="FONT01000001">
    <property type="protein sequence ID" value="SFE35943.1"/>
    <property type="molecule type" value="Genomic_DNA"/>
</dbReference>
<dbReference type="GO" id="GO:0008408">
    <property type="term" value="F:3'-5' exonuclease activity"/>
    <property type="evidence" value="ECO:0007669"/>
    <property type="project" value="InterPro"/>
</dbReference>
<dbReference type="OrthoDB" id="9773856at2"/>
<sequence length="388" mass="43729">MRVLHTADWHLGRTLEGRSRIPEYIAFFQELEQIIKSEAIDVLLMAGDVFDSVNPPAAAEEMFYETIARLNRVYNVSVVIIAGNHDHPARISAVRSIAKNQGIYILGYPTMTPVRIPVGEEVLEIGALPYPSESRMGDLFSKEPEEEGLREAYNEKIRYMFHELTRSFQKNHVGMAMSHLFVAGGAASDSERPIEVGGAYTVTVDALPDNVQYTALGHLHRPQTLKGSKGIARYSGSPLAFSFSESGYAKSVTVVDVKPGSTPHIEEIPLSSGKPLVRWKAVHGLEEVYQWLAEEKDKQAWVDVEIHLHDTPSLEQIHHIRKAHEGIIHIHPVFLGMEQSSSTREREELSMEDLFQRFYERQTGGAQPTDELTRLFLELIEEEESEED</sequence>
<dbReference type="InterPro" id="IPR026843">
    <property type="entry name" value="SbcD_C"/>
</dbReference>
<reference evidence="11 12" key="1">
    <citation type="submission" date="2016-10" db="EMBL/GenBank/DDBJ databases">
        <authorList>
            <person name="de Groot N.N."/>
        </authorList>
    </citation>
    <scope>NUCLEOTIDE SEQUENCE [LARGE SCALE GENOMIC DNA]</scope>
    <source>
        <strain evidence="11 12">DSM 23995</strain>
    </source>
</reference>
<comment type="subunit">
    <text evidence="2 8">Heterodimer of SbcC and SbcD.</text>
</comment>
<dbReference type="InterPro" id="IPR029052">
    <property type="entry name" value="Metallo-depent_PP-like"/>
</dbReference>
<dbReference type="CDD" id="cd00840">
    <property type="entry name" value="MPP_Mre11_N"/>
    <property type="match status" value="1"/>
</dbReference>
<evidence type="ECO:0000256" key="1">
    <source>
        <dbReference type="ARBA" id="ARBA00010555"/>
    </source>
</evidence>
<dbReference type="RefSeq" id="WP_091656854.1">
    <property type="nucleotide sequence ID" value="NZ_FONT01000001.1"/>
</dbReference>
<dbReference type="Pfam" id="PF12320">
    <property type="entry name" value="SbcD_C"/>
    <property type="match status" value="1"/>
</dbReference>
<evidence type="ECO:0000256" key="3">
    <source>
        <dbReference type="ARBA" id="ARBA00013365"/>
    </source>
</evidence>
<dbReference type="InterPro" id="IPR004843">
    <property type="entry name" value="Calcineurin-like_PHP"/>
</dbReference>
<dbReference type="Pfam" id="PF00149">
    <property type="entry name" value="Metallophos"/>
    <property type="match status" value="1"/>
</dbReference>
<keyword evidence="4 8" id="KW-0540">Nuclease</keyword>
<proteinExistence type="inferred from homology"/>
<dbReference type="Gene3D" id="3.60.21.10">
    <property type="match status" value="1"/>
</dbReference>
<evidence type="ECO:0000256" key="2">
    <source>
        <dbReference type="ARBA" id="ARBA00011322"/>
    </source>
</evidence>
<evidence type="ECO:0000313" key="12">
    <source>
        <dbReference type="Proteomes" id="UP000199516"/>
    </source>
</evidence>
<evidence type="ECO:0000256" key="7">
    <source>
        <dbReference type="ARBA" id="ARBA00023172"/>
    </source>
</evidence>
<dbReference type="PANTHER" id="PTHR30337:SF0">
    <property type="entry name" value="NUCLEASE SBCCD SUBUNIT D"/>
    <property type="match status" value="1"/>
</dbReference>
<comment type="similarity">
    <text evidence="1 8">Belongs to the SbcD family.</text>
</comment>
<dbReference type="InterPro" id="IPR004593">
    <property type="entry name" value="SbcD"/>
</dbReference>
<feature type="domain" description="Calcineurin-like phosphoesterase" evidence="9">
    <location>
        <begin position="1"/>
        <end position="221"/>
    </location>
</feature>
<keyword evidence="7 8" id="KW-0233">DNA recombination</keyword>
<name>A0A1I1ZZ12_9BACI</name>
<evidence type="ECO:0000256" key="8">
    <source>
        <dbReference type="RuleBase" id="RU363069"/>
    </source>
</evidence>
<evidence type="ECO:0000259" key="10">
    <source>
        <dbReference type="Pfam" id="PF12320"/>
    </source>
</evidence>
<dbReference type="SUPFAM" id="SSF56300">
    <property type="entry name" value="Metallo-dependent phosphatases"/>
    <property type="match status" value="1"/>
</dbReference>